<keyword evidence="1" id="KW-1133">Transmembrane helix</keyword>
<dbReference type="Proteomes" id="UP000243807">
    <property type="component" value="Chromosome"/>
</dbReference>
<accession>A0A1P8ULP2</accession>
<evidence type="ECO:0008006" key="4">
    <source>
        <dbReference type="Google" id="ProtNLM"/>
    </source>
</evidence>
<name>A0A1P8ULP2_9GAMM</name>
<keyword evidence="3" id="KW-1185">Reference proteome</keyword>
<evidence type="ECO:0000256" key="1">
    <source>
        <dbReference type="SAM" id="Phobius"/>
    </source>
</evidence>
<dbReference type="AlphaFoldDB" id="A0A1P8ULP2"/>
<feature type="transmembrane region" description="Helical" evidence="1">
    <location>
        <begin position="12"/>
        <end position="29"/>
    </location>
</feature>
<keyword evidence="1" id="KW-0812">Transmembrane</keyword>
<reference evidence="2 3" key="1">
    <citation type="submission" date="2017-01" db="EMBL/GenBank/DDBJ databases">
        <title>Draft sequence of Acidihalobacter ferrooxidans strain DSM 14175 (strain V8).</title>
        <authorList>
            <person name="Khaleque H.N."/>
            <person name="Ramsay J.P."/>
            <person name="Murphy R.J.T."/>
            <person name="Kaksonen A.H."/>
            <person name="Boxall N.J."/>
            <person name="Watkin E.L.J."/>
        </authorList>
    </citation>
    <scope>NUCLEOTIDE SEQUENCE [LARGE SCALE GENOMIC DNA]</scope>
    <source>
        <strain evidence="2 3">V8</strain>
    </source>
</reference>
<proteinExistence type="predicted"/>
<keyword evidence="1" id="KW-0472">Membrane</keyword>
<evidence type="ECO:0000313" key="3">
    <source>
        <dbReference type="Proteomes" id="UP000243807"/>
    </source>
</evidence>
<dbReference type="EMBL" id="CP019434">
    <property type="protein sequence ID" value="APZ44723.1"/>
    <property type="molecule type" value="Genomic_DNA"/>
</dbReference>
<gene>
    <name evidence="2" type="ORF">BW247_13745</name>
</gene>
<sequence>MKYLLDYISTSIYLFAAIALMVMALATMFRSVYEVYQSLLHTTSMPDGFFIPIILQSVGAIVIAVAILDVAKYMVEEEVFRNKQLRSAVEARRTLTKIIVIAIIAVTIEALIYIFKAGTKDLALLVYPAALLGAVVFLLIGLGAYQRLSVDVEKRHNEQ</sequence>
<dbReference type="KEGG" id="afy:BW247_13745"/>
<organism evidence="2 3">
    <name type="scientific">Acidihalobacter ferrooxydans</name>
    <dbReference type="NCBI Taxonomy" id="1765967"/>
    <lineage>
        <taxon>Bacteria</taxon>
        <taxon>Pseudomonadati</taxon>
        <taxon>Pseudomonadota</taxon>
        <taxon>Gammaproteobacteria</taxon>
        <taxon>Chromatiales</taxon>
        <taxon>Ectothiorhodospiraceae</taxon>
        <taxon>Acidihalobacter</taxon>
    </lineage>
</organism>
<protein>
    <recommendedName>
        <fullName evidence="4">GNAT family acetyltransferase</fullName>
    </recommendedName>
</protein>
<feature type="transmembrane region" description="Helical" evidence="1">
    <location>
        <begin position="122"/>
        <end position="145"/>
    </location>
</feature>
<evidence type="ECO:0000313" key="2">
    <source>
        <dbReference type="EMBL" id="APZ44723.1"/>
    </source>
</evidence>
<feature type="transmembrane region" description="Helical" evidence="1">
    <location>
        <begin position="49"/>
        <end position="75"/>
    </location>
</feature>
<feature type="transmembrane region" description="Helical" evidence="1">
    <location>
        <begin position="95"/>
        <end position="116"/>
    </location>
</feature>